<dbReference type="ZFIN" id="ZDB-GENE-040901-7">
    <property type="gene designation" value="mef2cb"/>
</dbReference>
<evidence type="ECO:0000259" key="8">
    <source>
        <dbReference type="PROSITE" id="PS50066"/>
    </source>
</evidence>
<dbReference type="GO" id="GO:0006351">
    <property type="term" value="P:DNA-templated transcription"/>
    <property type="evidence" value="ECO:0000314"/>
    <property type="project" value="ZFIN"/>
</dbReference>
<dbReference type="RefSeq" id="XP_073807232.1">
    <property type="nucleotide sequence ID" value="XM_073951131.1"/>
</dbReference>
<dbReference type="SMART" id="SM00432">
    <property type="entry name" value="MADS"/>
    <property type="match status" value="1"/>
</dbReference>
<dbReference type="GO" id="GO:0003143">
    <property type="term" value="P:embryonic heart tube morphogenesis"/>
    <property type="evidence" value="ECO:0000315"/>
    <property type="project" value="ZFIN"/>
</dbReference>
<feature type="domain" description="MADS-box" evidence="8">
    <location>
        <begin position="1"/>
        <end position="61"/>
    </location>
</feature>
<dbReference type="AGR" id="ZFIN:ZDB-GENE-040901-7"/>
<dbReference type="GO" id="GO:0007507">
    <property type="term" value="P:heart development"/>
    <property type="evidence" value="ECO:0000315"/>
    <property type="project" value="ZFIN"/>
</dbReference>
<dbReference type="GO" id="GO:0060914">
    <property type="term" value="P:heart formation"/>
    <property type="evidence" value="ECO:0000316"/>
    <property type="project" value="ZFIN"/>
</dbReference>
<reference evidence="10" key="1">
    <citation type="submission" date="2025-08" db="UniProtKB">
        <authorList>
            <consortium name="RefSeq"/>
        </authorList>
    </citation>
    <scope>IDENTIFICATION</scope>
    <source>
        <strain evidence="10">Tuebingen</strain>
        <tissue evidence="10">Fibroblasts and whole tissue</tissue>
    </source>
</reference>
<evidence type="ECO:0000256" key="1">
    <source>
        <dbReference type="ARBA" id="ARBA00004123"/>
    </source>
</evidence>
<dbReference type="GO" id="GO:0055013">
    <property type="term" value="P:cardiac muscle cell development"/>
    <property type="evidence" value="ECO:0000316"/>
    <property type="project" value="ZFIN"/>
</dbReference>
<dbReference type="GO" id="GO:0045944">
    <property type="term" value="P:positive regulation of transcription by RNA polymerase II"/>
    <property type="evidence" value="ECO:0007669"/>
    <property type="project" value="InterPro"/>
</dbReference>
<dbReference type="PANTHER" id="PTHR11945">
    <property type="entry name" value="MADS BOX PROTEIN"/>
    <property type="match status" value="1"/>
</dbReference>
<evidence type="ECO:0000313" key="11">
    <source>
        <dbReference type="ZFIN" id="ZDB-GENE-040901-7"/>
    </source>
</evidence>
<dbReference type="SUPFAM" id="SSF55455">
    <property type="entry name" value="SRF-like"/>
    <property type="match status" value="1"/>
</dbReference>
<evidence type="ECO:0000256" key="2">
    <source>
        <dbReference type="ARBA" id="ARBA00023015"/>
    </source>
</evidence>
<feature type="compositionally biased region" description="Basic and acidic residues" evidence="7">
    <location>
        <begin position="425"/>
        <end position="436"/>
    </location>
</feature>
<dbReference type="PROSITE" id="PS00350">
    <property type="entry name" value="MADS_BOX_1"/>
    <property type="match status" value="1"/>
</dbReference>
<evidence type="ECO:0000313" key="10">
    <source>
        <dbReference type="RefSeq" id="XP_068077427.1"/>
    </source>
</evidence>
<dbReference type="Pfam" id="PF12347">
    <property type="entry name" value="HJURP_C"/>
    <property type="match status" value="1"/>
</dbReference>
<dbReference type="Proteomes" id="UP000000437">
    <property type="component" value="Chromosome 5"/>
</dbReference>
<feature type="compositionally biased region" description="Polar residues" evidence="7">
    <location>
        <begin position="393"/>
        <end position="407"/>
    </location>
</feature>
<dbReference type="GO" id="GO:0046983">
    <property type="term" value="F:protein dimerization activity"/>
    <property type="evidence" value="ECO:0007669"/>
    <property type="project" value="InterPro"/>
</dbReference>
<keyword evidence="5" id="KW-0804">Transcription</keyword>
<dbReference type="AlphaFoldDB" id="A0AB32TWY1"/>
<dbReference type="PROSITE" id="PS50066">
    <property type="entry name" value="MADS_BOX_2"/>
    <property type="match status" value="1"/>
</dbReference>
<dbReference type="GeneID" id="798771"/>
<dbReference type="InterPro" id="IPR002100">
    <property type="entry name" value="TF_MADSbox"/>
</dbReference>
<keyword evidence="2" id="KW-0805">Transcription regulation</keyword>
<keyword evidence="9" id="KW-1185">Reference proteome</keyword>
<evidence type="ECO:0000256" key="4">
    <source>
        <dbReference type="ARBA" id="ARBA00023159"/>
    </source>
</evidence>
<dbReference type="Pfam" id="PF00319">
    <property type="entry name" value="SRF-TF"/>
    <property type="match status" value="1"/>
</dbReference>
<dbReference type="FunFam" id="3.40.1810.10:FF:000001">
    <property type="entry name" value="Myocyte-specific enhancer factor 2A homolog"/>
    <property type="match status" value="1"/>
</dbReference>
<evidence type="ECO:0000313" key="9">
    <source>
        <dbReference type="Proteomes" id="UP000000437"/>
    </source>
</evidence>
<evidence type="ECO:0000256" key="5">
    <source>
        <dbReference type="ARBA" id="ARBA00023163"/>
    </source>
</evidence>
<feature type="region of interest" description="Disordered" evidence="7">
    <location>
        <begin position="215"/>
        <end position="237"/>
    </location>
</feature>
<comment type="subcellular location">
    <subcellularLocation>
        <location evidence="1">Nucleus</location>
    </subcellularLocation>
</comment>
<dbReference type="GO" id="GO:0005634">
    <property type="term" value="C:nucleus"/>
    <property type="evidence" value="ECO:0007669"/>
    <property type="project" value="UniProtKB-SubCell"/>
</dbReference>
<keyword evidence="3" id="KW-0238">DNA-binding</keyword>
<dbReference type="RefSeq" id="XP_068077427.1">
    <property type="nucleotide sequence ID" value="XM_068221326.2"/>
</dbReference>
<dbReference type="GO" id="GO:0055007">
    <property type="term" value="P:cardiac muscle cell differentiation"/>
    <property type="evidence" value="ECO:0000316"/>
    <property type="project" value="ZFIN"/>
</dbReference>
<keyword evidence="6" id="KW-0539">Nucleus</keyword>
<name>A0AB32TWY1_DANRE</name>
<dbReference type="CTD" id="798771"/>
<accession>A0AB32TWY1</accession>
<proteinExistence type="predicted"/>
<dbReference type="PANTHER" id="PTHR11945:SF23">
    <property type="entry name" value="MYOCYTE-SPECIFIC ENHANCER FACTOR 2D"/>
    <property type="match status" value="1"/>
</dbReference>
<dbReference type="GO" id="GO:0000977">
    <property type="term" value="F:RNA polymerase II transcription regulatory region sequence-specific DNA binding"/>
    <property type="evidence" value="ECO:0007669"/>
    <property type="project" value="InterPro"/>
</dbReference>
<dbReference type="CDD" id="cd00265">
    <property type="entry name" value="MADS_MEF2_like"/>
    <property type="match status" value="1"/>
</dbReference>
<dbReference type="InterPro" id="IPR022102">
    <property type="entry name" value="HJURP_C"/>
</dbReference>
<keyword evidence="4" id="KW-0010">Activator</keyword>
<feature type="region of interest" description="Disordered" evidence="7">
    <location>
        <begin position="363"/>
        <end position="466"/>
    </location>
</feature>
<dbReference type="InterPro" id="IPR036879">
    <property type="entry name" value="TF_MADSbox_sf"/>
</dbReference>
<sequence>MGRKKIQITRIMDERNRQVTFTKRKFGLMKKAYELSVLCDCEIALIIFNSTNKLFQYASTDMDKVLLKYTEYNEPHESRTNSDIVETLRKKGLNGCDSPDPDADDSVGHSPESKDKYREINDDIDLHMISRQRICAVPSSTYDMTIPVNNQIYPGNHNLLPLAHHGLQRNSMSPGVTHRPPSAGGLMGTDLSTGAGTSAGNGYGNHRNSPGLLVSSGGMNKSMQAKSPPPVNLGMNSRKPDLRVLIPPGAKNNMPSINQRINNSQSAQSLATPVVSVATPTLPGQGMGGYPSAISTSYGTEYSLSSADLSSISGFNSANTLHLGSMSGWQQHQIQNMQHSALSQLGNCSSSHLCQGSNLSLPSTQSLHIKSEPVSPPRDRSSSTTPGGYGQLPSHQQHQGPTSQGRQDSGRSPADSLSSCGSSHEGSDRDEHRPDFHSPLGLGRPGLDDQDSPSIKRIRLSEGWAT</sequence>
<dbReference type="Gene3D" id="3.40.1810.10">
    <property type="entry name" value="Transcription factor, MADS-box"/>
    <property type="match status" value="1"/>
</dbReference>
<feature type="region of interest" description="Disordered" evidence="7">
    <location>
        <begin position="91"/>
        <end position="119"/>
    </location>
</feature>
<evidence type="ECO:0000256" key="3">
    <source>
        <dbReference type="ARBA" id="ARBA00023125"/>
    </source>
</evidence>
<dbReference type="PRINTS" id="PR00404">
    <property type="entry name" value="MADSDOMAIN"/>
</dbReference>
<organism evidence="9 10">
    <name type="scientific">Danio rerio</name>
    <name type="common">Zebrafish</name>
    <name type="synonym">Brachydanio rerio</name>
    <dbReference type="NCBI Taxonomy" id="7955"/>
    <lineage>
        <taxon>Eukaryota</taxon>
        <taxon>Metazoa</taxon>
        <taxon>Chordata</taxon>
        <taxon>Craniata</taxon>
        <taxon>Vertebrata</taxon>
        <taxon>Euteleostomi</taxon>
        <taxon>Actinopterygii</taxon>
        <taxon>Neopterygii</taxon>
        <taxon>Teleostei</taxon>
        <taxon>Ostariophysi</taxon>
        <taxon>Cypriniformes</taxon>
        <taxon>Danionidae</taxon>
        <taxon>Danioninae</taxon>
        <taxon>Danio</taxon>
    </lineage>
</organism>
<protein>
    <submittedName>
        <fullName evidence="10">Myocyte enhancer factor 2cb isoform X6</fullName>
    </submittedName>
</protein>
<dbReference type="InterPro" id="IPR033896">
    <property type="entry name" value="MEF2-like_N"/>
</dbReference>
<evidence type="ECO:0000256" key="6">
    <source>
        <dbReference type="ARBA" id="ARBA00023242"/>
    </source>
</evidence>
<gene>
    <name evidence="10 11" type="primary">mef2cb</name>
    <name evidence="10" type="synonym">si:ch211-202e12.2</name>
</gene>
<evidence type="ECO:0000256" key="7">
    <source>
        <dbReference type="SAM" id="MobiDB-lite"/>
    </source>
</evidence>